<proteinExistence type="predicted"/>
<keyword evidence="1" id="KW-0812">Transmembrane</keyword>
<gene>
    <name evidence="2" type="ORF">RSSM_06031</name>
</gene>
<reference evidence="2 3" key="1">
    <citation type="journal article" date="2013" name="Mar. Genomics">
        <title>Expression of sulfatases in Rhodopirellula baltica and the diversity of sulfatases in the genus Rhodopirellula.</title>
        <authorList>
            <person name="Wegner C.E."/>
            <person name="Richter-Heitmann T."/>
            <person name="Klindworth A."/>
            <person name="Klockow C."/>
            <person name="Richter M."/>
            <person name="Achstetter T."/>
            <person name="Glockner F.O."/>
            <person name="Harder J."/>
        </authorList>
    </citation>
    <scope>NUCLEOTIDE SEQUENCE [LARGE SCALE GENOMIC DNA]</scope>
    <source>
        <strain evidence="2 3">SM41</strain>
    </source>
</reference>
<sequence length="40" mass="4475">MATLLVGVDRIVAAFVWLALTVLIDPMFIEVSFQWPPISD</sequence>
<comment type="caution">
    <text evidence="2">The sequence shown here is derived from an EMBL/GenBank/DDBJ whole genome shotgun (WGS) entry which is preliminary data.</text>
</comment>
<dbReference type="AlphaFoldDB" id="M5U3T7"/>
<organism evidence="2 3">
    <name type="scientific">Rhodopirellula sallentina SM41</name>
    <dbReference type="NCBI Taxonomy" id="1263870"/>
    <lineage>
        <taxon>Bacteria</taxon>
        <taxon>Pseudomonadati</taxon>
        <taxon>Planctomycetota</taxon>
        <taxon>Planctomycetia</taxon>
        <taxon>Pirellulales</taxon>
        <taxon>Pirellulaceae</taxon>
        <taxon>Rhodopirellula</taxon>
    </lineage>
</organism>
<evidence type="ECO:0000313" key="3">
    <source>
        <dbReference type="Proteomes" id="UP000011885"/>
    </source>
</evidence>
<name>M5U3T7_9BACT</name>
<feature type="transmembrane region" description="Helical" evidence="1">
    <location>
        <begin position="12"/>
        <end position="29"/>
    </location>
</feature>
<accession>M5U3T7</accession>
<keyword evidence="3" id="KW-1185">Reference proteome</keyword>
<dbReference type="PATRIC" id="fig|1263870.3.peg.6387"/>
<keyword evidence="1" id="KW-0472">Membrane</keyword>
<dbReference type="EMBL" id="ANOH01000426">
    <property type="protein sequence ID" value="EMI52531.1"/>
    <property type="molecule type" value="Genomic_DNA"/>
</dbReference>
<dbReference type="Proteomes" id="UP000011885">
    <property type="component" value="Unassembled WGS sequence"/>
</dbReference>
<protein>
    <submittedName>
        <fullName evidence="2">Uncharacterized protein</fullName>
    </submittedName>
</protein>
<evidence type="ECO:0000313" key="2">
    <source>
        <dbReference type="EMBL" id="EMI52531.1"/>
    </source>
</evidence>
<keyword evidence="1" id="KW-1133">Transmembrane helix</keyword>
<evidence type="ECO:0000256" key="1">
    <source>
        <dbReference type="SAM" id="Phobius"/>
    </source>
</evidence>